<feature type="compositionally biased region" description="Basic and acidic residues" evidence="1">
    <location>
        <begin position="29"/>
        <end position="44"/>
    </location>
</feature>
<gene>
    <name evidence="3" type="ORF">BJ322DRAFT_511130</name>
</gene>
<reference evidence="3" key="2">
    <citation type="submission" date="2020-11" db="EMBL/GenBank/DDBJ databases">
        <authorList>
            <consortium name="DOE Joint Genome Institute"/>
            <person name="Kuo A."/>
            <person name="Miyauchi S."/>
            <person name="Kiss E."/>
            <person name="Drula E."/>
            <person name="Kohler A."/>
            <person name="Sanchez-Garcia M."/>
            <person name="Andreopoulos B."/>
            <person name="Barry K.W."/>
            <person name="Bonito G."/>
            <person name="Buee M."/>
            <person name="Carver A."/>
            <person name="Chen C."/>
            <person name="Cichocki N."/>
            <person name="Clum A."/>
            <person name="Culley D."/>
            <person name="Crous P.W."/>
            <person name="Fauchery L."/>
            <person name="Girlanda M."/>
            <person name="Hayes R."/>
            <person name="Keri Z."/>
            <person name="Labutti K."/>
            <person name="Lipzen A."/>
            <person name="Lombard V."/>
            <person name="Magnuson J."/>
            <person name="Maillard F."/>
            <person name="Morin E."/>
            <person name="Murat C."/>
            <person name="Nolan M."/>
            <person name="Ohm R."/>
            <person name="Pangilinan J."/>
            <person name="Pereira M."/>
            <person name="Perotto S."/>
            <person name="Peter M."/>
            <person name="Riley R."/>
            <person name="Sitrit Y."/>
            <person name="Stielow B."/>
            <person name="Szollosi G."/>
            <person name="Zifcakova L."/>
            <person name="Stursova M."/>
            <person name="Spatafora J.W."/>
            <person name="Tedersoo L."/>
            <person name="Vaario L.-M."/>
            <person name="Yamada A."/>
            <person name="Yan M."/>
            <person name="Wang P."/>
            <person name="Xu J."/>
            <person name="Bruns T."/>
            <person name="Baldrian P."/>
            <person name="Vilgalys R."/>
            <person name="Henrissat B."/>
            <person name="Grigoriev I.V."/>
            <person name="Hibbett D."/>
            <person name="Nagy L.G."/>
            <person name="Martin F.M."/>
        </authorList>
    </citation>
    <scope>NUCLEOTIDE SEQUENCE</scope>
    <source>
        <strain evidence="3">UH-Tt-Lm1</strain>
    </source>
</reference>
<keyword evidence="2" id="KW-1133">Transmembrane helix</keyword>
<accession>A0A9P6H2D5</accession>
<dbReference type="EMBL" id="WIUZ02000025">
    <property type="protein sequence ID" value="KAF9778028.1"/>
    <property type="molecule type" value="Genomic_DNA"/>
</dbReference>
<evidence type="ECO:0000256" key="2">
    <source>
        <dbReference type="SAM" id="Phobius"/>
    </source>
</evidence>
<dbReference type="OrthoDB" id="2596855at2759"/>
<sequence>MTADSSSSRSIVASEGSTTRPQAGPLPTKRGEFGYRESLDHPELLPDGESESDVTDDETTIPARHPADRELPPVPPELGPSPITNASGDQPSAESQHPARRDFSLFRPRVTKQGVRSSTIFLLVIQGSLFLLTIALWIIVAELVLPSADAGKEITTGVFVHVTFVMCTVIQAVLLERLIFRYRAERYAMLHPGEVLPDLFNRGEQISTRLALAPWNRPPLPTYAAVLIESGVGTGDVEDNHIVIVPPPAYGHTRGSTLLLAGFISTEYQEQARLARDARGDRSTMTTVASVESDKSSDKSRPVSYITVDSEWNARCDMSRATYLAETLARLEADGRDVTTVRVVSLSPGQAGFVDPILPPDSPPSTPSAS</sequence>
<feature type="compositionally biased region" description="Polar residues" evidence="1">
    <location>
        <begin position="83"/>
        <end position="95"/>
    </location>
</feature>
<proteinExistence type="predicted"/>
<feature type="transmembrane region" description="Helical" evidence="2">
    <location>
        <begin position="159"/>
        <end position="180"/>
    </location>
</feature>
<reference evidence="3" key="1">
    <citation type="journal article" date="2020" name="Nat. Commun.">
        <title>Large-scale genome sequencing of mycorrhizal fungi provides insights into the early evolution of symbiotic traits.</title>
        <authorList>
            <person name="Miyauchi S."/>
            <person name="Kiss E."/>
            <person name="Kuo A."/>
            <person name="Drula E."/>
            <person name="Kohler A."/>
            <person name="Sanchez-Garcia M."/>
            <person name="Morin E."/>
            <person name="Andreopoulos B."/>
            <person name="Barry K.W."/>
            <person name="Bonito G."/>
            <person name="Buee M."/>
            <person name="Carver A."/>
            <person name="Chen C."/>
            <person name="Cichocki N."/>
            <person name="Clum A."/>
            <person name="Culley D."/>
            <person name="Crous P.W."/>
            <person name="Fauchery L."/>
            <person name="Girlanda M."/>
            <person name="Hayes R.D."/>
            <person name="Keri Z."/>
            <person name="LaButti K."/>
            <person name="Lipzen A."/>
            <person name="Lombard V."/>
            <person name="Magnuson J."/>
            <person name="Maillard F."/>
            <person name="Murat C."/>
            <person name="Nolan M."/>
            <person name="Ohm R.A."/>
            <person name="Pangilinan J."/>
            <person name="Pereira M.F."/>
            <person name="Perotto S."/>
            <person name="Peter M."/>
            <person name="Pfister S."/>
            <person name="Riley R."/>
            <person name="Sitrit Y."/>
            <person name="Stielow J.B."/>
            <person name="Szollosi G."/>
            <person name="Zifcakova L."/>
            <person name="Stursova M."/>
            <person name="Spatafora J.W."/>
            <person name="Tedersoo L."/>
            <person name="Vaario L.M."/>
            <person name="Yamada A."/>
            <person name="Yan M."/>
            <person name="Wang P."/>
            <person name="Xu J."/>
            <person name="Bruns T."/>
            <person name="Baldrian P."/>
            <person name="Vilgalys R."/>
            <person name="Dunand C."/>
            <person name="Henrissat B."/>
            <person name="Grigoriev I.V."/>
            <person name="Hibbett D."/>
            <person name="Nagy L.G."/>
            <person name="Martin F.M."/>
        </authorList>
    </citation>
    <scope>NUCLEOTIDE SEQUENCE</scope>
    <source>
        <strain evidence="3">UH-Tt-Lm1</strain>
    </source>
</reference>
<evidence type="ECO:0000256" key="1">
    <source>
        <dbReference type="SAM" id="MobiDB-lite"/>
    </source>
</evidence>
<feature type="compositionally biased region" description="Low complexity" evidence="1">
    <location>
        <begin position="1"/>
        <end position="17"/>
    </location>
</feature>
<protein>
    <submittedName>
        <fullName evidence="3">Uncharacterized protein</fullName>
    </submittedName>
</protein>
<feature type="compositionally biased region" description="Basic and acidic residues" evidence="1">
    <location>
        <begin position="292"/>
        <end position="301"/>
    </location>
</feature>
<dbReference type="AlphaFoldDB" id="A0A9P6H2D5"/>
<organism evidence="3 4">
    <name type="scientific">Thelephora terrestris</name>
    <dbReference type="NCBI Taxonomy" id="56493"/>
    <lineage>
        <taxon>Eukaryota</taxon>
        <taxon>Fungi</taxon>
        <taxon>Dikarya</taxon>
        <taxon>Basidiomycota</taxon>
        <taxon>Agaricomycotina</taxon>
        <taxon>Agaricomycetes</taxon>
        <taxon>Thelephorales</taxon>
        <taxon>Thelephoraceae</taxon>
        <taxon>Thelephora</taxon>
    </lineage>
</organism>
<name>A0A9P6H2D5_9AGAM</name>
<keyword evidence="4" id="KW-1185">Reference proteome</keyword>
<feature type="region of interest" description="Disordered" evidence="1">
    <location>
        <begin position="278"/>
        <end position="302"/>
    </location>
</feature>
<dbReference type="Proteomes" id="UP000736335">
    <property type="component" value="Unassembled WGS sequence"/>
</dbReference>
<keyword evidence="2" id="KW-0812">Transmembrane</keyword>
<evidence type="ECO:0000313" key="4">
    <source>
        <dbReference type="Proteomes" id="UP000736335"/>
    </source>
</evidence>
<feature type="transmembrane region" description="Helical" evidence="2">
    <location>
        <begin position="119"/>
        <end position="139"/>
    </location>
</feature>
<evidence type="ECO:0000313" key="3">
    <source>
        <dbReference type="EMBL" id="KAF9778028.1"/>
    </source>
</evidence>
<comment type="caution">
    <text evidence="3">The sequence shown here is derived from an EMBL/GenBank/DDBJ whole genome shotgun (WGS) entry which is preliminary data.</text>
</comment>
<feature type="region of interest" description="Disordered" evidence="1">
    <location>
        <begin position="1"/>
        <end position="103"/>
    </location>
</feature>
<feature type="compositionally biased region" description="Acidic residues" evidence="1">
    <location>
        <begin position="46"/>
        <end position="59"/>
    </location>
</feature>
<keyword evidence="2" id="KW-0472">Membrane</keyword>